<dbReference type="GO" id="GO:0016791">
    <property type="term" value="F:phosphatase activity"/>
    <property type="evidence" value="ECO:0007669"/>
    <property type="project" value="TreeGrafter"/>
</dbReference>
<reference evidence="2" key="1">
    <citation type="journal article" date="2021" name="Sci. Rep.">
        <title>Diploid genomic architecture of Nitzschia inconspicua, an elite biomass production diatom.</title>
        <authorList>
            <person name="Oliver A."/>
            <person name="Podell S."/>
            <person name="Pinowska A."/>
            <person name="Traller J.C."/>
            <person name="Smith S.R."/>
            <person name="McClure R."/>
            <person name="Beliaev A."/>
            <person name="Bohutskyi P."/>
            <person name="Hill E.A."/>
            <person name="Rabines A."/>
            <person name="Zheng H."/>
            <person name="Allen L.Z."/>
            <person name="Kuo A."/>
            <person name="Grigoriev I.V."/>
            <person name="Allen A.E."/>
            <person name="Hazlebeck D."/>
            <person name="Allen E.E."/>
        </authorList>
    </citation>
    <scope>NUCLEOTIDE SEQUENCE</scope>
    <source>
        <strain evidence="2">Hildebrandi</strain>
    </source>
</reference>
<dbReference type="InterPro" id="IPR050275">
    <property type="entry name" value="PGM_Phosphatase"/>
</dbReference>
<gene>
    <name evidence="2" type="ORF">IV203_012821</name>
</gene>
<dbReference type="GO" id="GO:0005737">
    <property type="term" value="C:cytoplasm"/>
    <property type="evidence" value="ECO:0007669"/>
    <property type="project" value="TreeGrafter"/>
</dbReference>
<dbReference type="EMBL" id="JAGRRH010000001">
    <property type="protein sequence ID" value="KAG7373726.1"/>
    <property type="molecule type" value="Genomic_DNA"/>
</dbReference>
<evidence type="ECO:0000256" key="1">
    <source>
        <dbReference type="SAM" id="MobiDB-lite"/>
    </source>
</evidence>
<dbReference type="OrthoDB" id="496981at2759"/>
<dbReference type="PANTHER" id="PTHR48100:SF57">
    <property type="entry name" value="PHOSPHOGLYCERATE MUTASE"/>
    <property type="match status" value="1"/>
</dbReference>
<dbReference type="InterPro" id="IPR013078">
    <property type="entry name" value="His_Pase_superF_clade-1"/>
</dbReference>
<sequence length="300" mass="34351">MSAPISTSSEKDMNTNEVKKKKRLLCIRHGISVANEWMQQPGNQWGDATFCDDPTLVDAKLSETGRLTSQTVLQRQLNDNPLLHETLQQVELILVSPLTRCLETFQYGVEPLLLNNNNNNNHNDHDDDRSSSSTITTLALPLICERVYTISDTGRSVAVLKQEFPHINFDECCPSEPWWYTGQQQSPSDETTLTTTTNTNPDSYKEWRPFGQGQRYAVPGEPLQVFEERLQRFDEWLAKRPETTILIVAHWGVLRHLAHEQDEWTNAEAKVLDWEYCTETLTRSVAVANKQKKTPRTPIK</sequence>
<comment type="caution">
    <text evidence="2">The sequence shown here is derived from an EMBL/GenBank/DDBJ whole genome shotgun (WGS) entry which is preliminary data.</text>
</comment>
<dbReference type="AlphaFoldDB" id="A0A9K3M7R8"/>
<evidence type="ECO:0000313" key="2">
    <source>
        <dbReference type="EMBL" id="KAG7373726.1"/>
    </source>
</evidence>
<proteinExistence type="predicted"/>
<feature type="region of interest" description="Disordered" evidence="1">
    <location>
        <begin position="183"/>
        <end position="202"/>
    </location>
</feature>
<reference evidence="2" key="2">
    <citation type="submission" date="2021-04" db="EMBL/GenBank/DDBJ databases">
        <authorList>
            <person name="Podell S."/>
        </authorList>
    </citation>
    <scope>NUCLEOTIDE SEQUENCE</scope>
    <source>
        <strain evidence="2">Hildebrandi</strain>
    </source>
</reference>
<evidence type="ECO:0000313" key="3">
    <source>
        <dbReference type="Proteomes" id="UP000693970"/>
    </source>
</evidence>
<keyword evidence="3" id="KW-1185">Reference proteome</keyword>
<accession>A0A9K3M7R8</accession>
<feature type="compositionally biased region" description="Low complexity" evidence="1">
    <location>
        <begin position="191"/>
        <end position="200"/>
    </location>
</feature>
<dbReference type="Pfam" id="PF00300">
    <property type="entry name" value="His_Phos_1"/>
    <property type="match status" value="1"/>
</dbReference>
<organism evidence="2 3">
    <name type="scientific">Nitzschia inconspicua</name>
    <dbReference type="NCBI Taxonomy" id="303405"/>
    <lineage>
        <taxon>Eukaryota</taxon>
        <taxon>Sar</taxon>
        <taxon>Stramenopiles</taxon>
        <taxon>Ochrophyta</taxon>
        <taxon>Bacillariophyta</taxon>
        <taxon>Bacillariophyceae</taxon>
        <taxon>Bacillariophycidae</taxon>
        <taxon>Bacillariales</taxon>
        <taxon>Bacillariaceae</taxon>
        <taxon>Nitzschia</taxon>
    </lineage>
</organism>
<dbReference type="Proteomes" id="UP000693970">
    <property type="component" value="Unassembled WGS sequence"/>
</dbReference>
<name>A0A9K3M7R8_9STRA</name>
<protein>
    <submittedName>
        <fullName evidence="2">Histidine phosphatase superfamily protein</fullName>
    </submittedName>
</protein>
<dbReference type="PANTHER" id="PTHR48100">
    <property type="entry name" value="BROAD-SPECIFICITY PHOSPHATASE YOR283W-RELATED"/>
    <property type="match status" value="1"/>
</dbReference>